<dbReference type="InterPro" id="IPR009091">
    <property type="entry name" value="RCC1/BLIP-II"/>
</dbReference>
<keyword evidence="2" id="KW-0812">Transmembrane</keyword>
<dbReference type="Pfam" id="PF00892">
    <property type="entry name" value="EamA"/>
    <property type="match status" value="1"/>
</dbReference>
<feature type="transmembrane region" description="Helical" evidence="2">
    <location>
        <begin position="68"/>
        <end position="87"/>
    </location>
</feature>
<gene>
    <name evidence="4" type="ORF">SNAT2548_LOCUS31859</name>
</gene>
<dbReference type="Proteomes" id="UP000604046">
    <property type="component" value="Unassembled WGS sequence"/>
</dbReference>
<feature type="transmembrane region" description="Helical" evidence="2">
    <location>
        <begin position="269"/>
        <end position="288"/>
    </location>
</feature>
<dbReference type="PANTHER" id="PTHR45982">
    <property type="entry name" value="REGULATOR OF CHROMOSOME CONDENSATION"/>
    <property type="match status" value="1"/>
</dbReference>
<dbReference type="InterPro" id="IPR037185">
    <property type="entry name" value="EmrE-like"/>
</dbReference>
<feature type="transmembrane region" description="Helical" evidence="2">
    <location>
        <begin position="330"/>
        <end position="349"/>
    </location>
</feature>
<dbReference type="Gene3D" id="2.130.10.30">
    <property type="entry name" value="Regulator of chromosome condensation 1/beta-lactamase-inhibitor protein II"/>
    <property type="match status" value="2"/>
</dbReference>
<keyword evidence="2" id="KW-0472">Membrane</keyword>
<feature type="transmembrane region" description="Helical" evidence="2">
    <location>
        <begin position="181"/>
        <end position="201"/>
    </location>
</feature>
<dbReference type="PANTHER" id="PTHR45982:SF1">
    <property type="entry name" value="REGULATOR OF CHROMOSOME CONDENSATION"/>
    <property type="match status" value="1"/>
</dbReference>
<evidence type="ECO:0000256" key="1">
    <source>
        <dbReference type="SAM" id="MobiDB-lite"/>
    </source>
</evidence>
<proteinExistence type="predicted"/>
<feature type="transmembrane region" description="Helical" evidence="2">
    <location>
        <begin position="213"/>
        <end position="232"/>
    </location>
</feature>
<feature type="domain" description="EamA" evidence="3">
    <location>
        <begin position="43"/>
        <end position="169"/>
    </location>
</feature>
<keyword evidence="5" id="KW-1185">Reference proteome</keyword>
<evidence type="ECO:0000313" key="5">
    <source>
        <dbReference type="Proteomes" id="UP000604046"/>
    </source>
</evidence>
<evidence type="ECO:0000259" key="3">
    <source>
        <dbReference type="Pfam" id="PF00892"/>
    </source>
</evidence>
<feature type="transmembrane region" description="Helical" evidence="2">
    <location>
        <begin position="99"/>
        <end position="120"/>
    </location>
</feature>
<comment type="caution">
    <text evidence="4">The sequence shown here is derived from an EMBL/GenBank/DDBJ whole genome shotgun (WGS) entry which is preliminary data.</text>
</comment>
<dbReference type="InterPro" id="IPR000620">
    <property type="entry name" value="EamA_dom"/>
</dbReference>
<accession>A0A812U5N9</accession>
<sequence length="684" mass="73192">MATVLGASHVTPEDYDVPEPDRRPGAAPPGPRQPSPWVVHGALILAQVIFGSSSVVGKLGVEKFNPLLFALIREGVAGPLLLVMALVSDGCLKPADNDWNLILLMGFCVFSNQAFSILGIKLAGPVISSAWQCSQPIFTLAISLVLGWEAPTCRKVLGILLSFVSGAFLVIYGHQIGDAGAMGNIFLAFNCLGTSLYVIFAKVALKRYPPMTVTAWAMMAASLMMALLAGSLGNNCAVIHFVCPPSGDHDFRCGNLETSCLPWHVPSTALPSLIYFVLGNSIGAYLLITWANSYARAGFVLAYTALQPFTSTVLSVILILGWQVKGLEMPGWNALGCIGILLALVLLVWDGKRQHEVDEARKFCRLEAGKLAGHWSSYAQVAQRKTWGHADFGGEGAPQPKLSKVRDLEATQRAFAAICEDHSVVCWGVAGFGADSSGVQEQLCGVRRLQSTQRAFAALRADGRVIAWGSEAFGGDARAVQDQLVQVKRIESNGWAFAALRADGAVVTWGRRGYGGDSRDIQQLRDVVDICGSDTAFAATCADGRVVAWGEARDGGNCRPVQHELRQVWQLAATGSAFAALRADGRVVTWGHKQFGGDSTHVQKQLRDVKRISATKGAFAALCADGRVVTWGDQGCGGDSTEVQRELKDVQQIYATTGSFGAMREDGSVVSWPLTRHSAADSQE</sequence>
<feature type="transmembrane region" description="Helical" evidence="2">
    <location>
        <begin position="300"/>
        <end position="324"/>
    </location>
</feature>
<dbReference type="EMBL" id="CAJNDS010002679">
    <property type="protein sequence ID" value="CAE7563469.1"/>
    <property type="molecule type" value="Genomic_DNA"/>
</dbReference>
<dbReference type="GO" id="GO:0016020">
    <property type="term" value="C:membrane"/>
    <property type="evidence" value="ECO:0007669"/>
    <property type="project" value="InterPro"/>
</dbReference>
<feature type="transmembrane region" description="Helical" evidence="2">
    <location>
        <begin position="37"/>
        <end position="56"/>
    </location>
</feature>
<keyword evidence="2" id="KW-1133">Transmembrane helix</keyword>
<dbReference type="AlphaFoldDB" id="A0A812U5N9"/>
<organism evidence="4 5">
    <name type="scientific">Symbiodinium natans</name>
    <dbReference type="NCBI Taxonomy" id="878477"/>
    <lineage>
        <taxon>Eukaryota</taxon>
        <taxon>Sar</taxon>
        <taxon>Alveolata</taxon>
        <taxon>Dinophyceae</taxon>
        <taxon>Suessiales</taxon>
        <taxon>Symbiodiniaceae</taxon>
        <taxon>Symbiodinium</taxon>
    </lineage>
</organism>
<protein>
    <recommendedName>
        <fullName evidence="3">EamA domain-containing protein</fullName>
    </recommendedName>
</protein>
<evidence type="ECO:0000256" key="2">
    <source>
        <dbReference type="SAM" id="Phobius"/>
    </source>
</evidence>
<dbReference type="InterPro" id="IPR051553">
    <property type="entry name" value="Ran_GTPase-activating"/>
</dbReference>
<feature type="region of interest" description="Disordered" evidence="1">
    <location>
        <begin position="1"/>
        <end position="33"/>
    </location>
</feature>
<feature type="transmembrane region" description="Helical" evidence="2">
    <location>
        <begin position="156"/>
        <end position="175"/>
    </location>
</feature>
<dbReference type="OrthoDB" id="1728340at2759"/>
<reference evidence="4" key="1">
    <citation type="submission" date="2021-02" db="EMBL/GenBank/DDBJ databases">
        <authorList>
            <person name="Dougan E. K."/>
            <person name="Rhodes N."/>
            <person name="Thang M."/>
            <person name="Chan C."/>
        </authorList>
    </citation>
    <scope>NUCLEOTIDE SEQUENCE</scope>
</reference>
<name>A0A812U5N9_9DINO</name>
<dbReference type="SUPFAM" id="SSF50985">
    <property type="entry name" value="RCC1/BLIP-II"/>
    <property type="match status" value="1"/>
</dbReference>
<evidence type="ECO:0000313" key="4">
    <source>
        <dbReference type="EMBL" id="CAE7563469.1"/>
    </source>
</evidence>
<dbReference type="SUPFAM" id="SSF103481">
    <property type="entry name" value="Multidrug resistance efflux transporter EmrE"/>
    <property type="match status" value="2"/>
</dbReference>